<dbReference type="PANTHER" id="PTHR43245">
    <property type="entry name" value="BIFUNCTIONAL POLYMYXIN RESISTANCE PROTEIN ARNA"/>
    <property type="match status" value="1"/>
</dbReference>
<dbReference type="EMBL" id="CP001055">
    <property type="protein sequence ID" value="ACC98593.1"/>
    <property type="molecule type" value="Genomic_DNA"/>
</dbReference>
<evidence type="ECO:0000313" key="2">
    <source>
        <dbReference type="EMBL" id="ACC98593.1"/>
    </source>
</evidence>
<proteinExistence type="predicted"/>
<feature type="domain" description="NAD-dependent epimerase/dehydratase" evidence="1">
    <location>
        <begin position="9"/>
        <end position="243"/>
    </location>
</feature>
<dbReference type="InterPro" id="IPR036291">
    <property type="entry name" value="NAD(P)-bd_dom_sf"/>
</dbReference>
<dbReference type="OrthoDB" id="9771073at2"/>
<organism evidence="2 3">
    <name type="scientific">Elusimicrobium minutum (strain Pei191)</name>
    <dbReference type="NCBI Taxonomy" id="445932"/>
    <lineage>
        <taxon>Bacteria</taxon>
        <taxon>Pseudomonadati</taxon>
        <taxon>Elusimicrobiota</taxon>
        <taxon>Elusimicrobia</taxon>
        <taxon>Elusimicrobiales</taxon>
        <taxon>Elusimicrobiaceae</taxon>
        <taxon>Elusimicrobium</taxon>
    </lineage>
</organism>
<dbReference type="SUPFAM" id="SSF51735">
    <property type="entry name" value="NAD(P)-binding Rossmann-fold domains"/>
    <property type="match status" value="1"/>
</dbReference>
<reference evidence="2 3" key="1">
    <citation type="journal article" date="2009" name="Appl. Environ. Microbiol.">
        <title>Genomic analysis of 'Elusimicrobium minutum,' the first cultivated representative of the phylum 'Elusimicrobia' (formerly termite group 1).</title>
        <authorList>
            <person name="Herlemann D.P.R."/>
            <person name="Geissinger O."/>
            <person name="Ikeda-Ohtsubo W."/>
            <person name="Kunin V."/>
            <person name="Sun H."/>
            <person name="Lapidus A."/>
            <person name="Hugenholtz P."/>
            <person name="Brune A."/>
        </authorList>
    </citation>
    <scope>NUCLEOTIDE SEQUENCE [LARGE SCALE GENOMIC DNA]</scope>
    <source>
        <strain evidence="2 3">Pei191</strain>
    </source>
</reference>
<evidence type="ECO:0000313" key="3">
    <source>
        <dbReference type="Proteomes" id="UP000001029"/>
    </source>
</evidence>
<dbReference type="Pfam" id="PF01370">
    <property type="entry name" value="Epimerase"/>
    <property type="match status" value="1"/>
</dbReference>
<dbReference type="HOGENOM" id="CLU_007383_1_7_0"/>
<dbReference type="STRING" id="445932.Emin_1040"/>
<sequence>MFDRKYTWAITGGAGFIGSHTVRELLKNGQNVIVIDNTKHIGKTPLAPFADRVTFLNFDVRNFENILNALKNVDYVIHLAALVSVAESMHNPQLSLEINIHGTANVLEAARLNKVKRFIFASSSAVYGNNPDAPYQETAQTNIQSPYALGKLAGDELCQMYTDLYGLETVILRYFNVFGPGQDADSPYSAVIAKFIALAKENKSYNIQWDGTQTRDFIYVSDVANANLLAAAKAKPGEIYNVASGQTTTLLKLTEMIDAVSGVKNKKEFSPKREGDVKHSAAVISKIEKLGFKTTISLQEGLKLMWNK</sequence>
<dbReference type="InterPro" id="IPR001509">
    <property type="entry name" value="Epimerase_deHydtase"/>
</dbReference>
<keyword evidence="3" id="KW-1185">Reference proteome</keyword>
<dbReference type="Gene3D" id="3.90.25.10">
    <property type="entry name" value="UDP-galactose 4-epimerase, domain 1"/>
    <property type="match status" value="1"/>
</dbReference>
<dbReference type="Proteomes" id="UP000001029">
    <property type="component" value="Chromosome"/>
</dbReference>
<dbReference type="Gene3D" id="3.40.50.720">
    <property type="entry name" value="NAD(P)-binding Rossmann-like Domain"/>
    <property type="match status" value="1"/>
</dbReference>
<dbReference type="AlphaFoldDB" id="B2KDJ7"/>
<dbReference type="InterPro" id="IPR050177">
    <property type="entry name" value="Lipid_A_modif_metabolic_enz"/>
</dbReference>
<protein>
    <submittedName>
        <fullName evidence="2">Dehydrogenase family protein</fullName>
    </submittedName>
</protein>
<dbReference type="KEGG" id="emi:Emin_1040"/>
<name>B2KDJ7_ELUMP</name>
<gene>
    <name evidence="2" type="ordered locus">Emin_1040</name>
</gene>
<dbReference type="PANTHER" id="PTHR43245:SF13">
    <property type="entry name" value="UDP-D-APIOSE_UDP-D-XYLOSE SYNTHASE 2"/>
    <property type="match status" value="1"/>
</dbReference>
<accession>B2KDJ7</accession>
<dbReference type="RefSeq" id="WP_012415208.1">
    <property type="nucleotide sequence ID" value="NC_010644.1"/>
</dbReference>
<evidence type="ECO:0000259" key="1">
    <source>
        <dbReference type="Pfam" id="PF01370"/>
    </source>
</evidence>